<evidence type="ECO:0000256" key="6">
    <source>
        <dbReference type="ARBA" id="ARBA00023139"/>
    </source>
</evidence>
<dbReference type="GO" id="GO:0009847">
    <property type="term" value="P:spore germination"/>
    <property type="evidence" value="ECO:0007669"/>
    <property type="project" value="InterPro"/>
</dbReference>
<evidence type="ECO:0000259" key="10">
    <source>
        <dbReference type="Pfam" id="PF25198"/>
    </source>
</evidence>
<dbReference type="RefSeq" id="WP_229750110.1">
    <property type="nucleotide sequence ID" value="NZ_BMHP01000001.1"/>
</dbReference>
<evidence type="ECO:0000256" key="3">
    <source>
        <dbReference type="ARBA" id="ARBA00022544"/>
    </source>
</evidence>
<reference evidence="11" key="1">
    <citation type="journal article" date="2014" name="Int. J. Syst. Evol. Microbiol.">
        <title>Complete genome sequence of Corynebacterium casei LMG S-19264T (=DSM 44701T), isolated from a smear-ripened cheese.</title>
        <authorList>
            <consortium name="US DOE Joint Genome Institute (JGI-PGF)"/>
            <person name="Walter F."/>
            <person name="Albersmeier A."/>
            <person name="Kalinowski J."/>
            <person name="Ruckert C."/>
        </authorList>
    </citation>
    <scope>NUCLEOTIDE SEQUENCE</scope>
    <source>
        <strain evidence="11">CGMCC 1.15178</strain>
    </source>
</reference>
<comment type="subcellular location">
    <subcellularLocation>
        <location evidence="1">Membrane</location>
        <topology evidence="1">Lipid-anchor</topology>
    </subcellularLocation>
</comment>
<keyword evidence="3" id="KW-0309">Germination</keyword>
<reference evidence="11" key="2">
    <citation type="submission" date="2020-09" db="EMBL/GenBank/DDBJ databases">
        <authorList>
            <person name="Sun Q."/>
            <person name="Zhou Y."/>
        </authorList>
    </citation>
    <scope>NUCLEOTIDE SEQUENCE</scope>
    <source>
        <strain evidence="11">CGMCC 1.15178</strain>
    </source>
</reference>
<evidence type="ECO:0000256" key="8">
    <source>
        <dbReference type="SAM" id="SignalP"/>
    </source>
</evidence>
<keyword evidence="12" id="KW-1185">Reference proteome</keyword>
<dbReference type="Gene3D" id="3.30.300.210">
    <property type="entry name" value="Nutrient germinant receptor protein C, domain 3"/>
    <property type="match status" value="1"/>
</dbReference>
<evidence type="ECO:0000256" key="4">
    <source>
        <dbReference type="ARBA" id="ARBA00022729"/>
    </source>
</evidence>
<keyword evidence="4 8" id="KW-0732">Signal</keyword>
<dbReference type="NCBIfam" id="TIGR02887">
    <property type="entry name" value="spore_ger_x_C"/>
    <property type="match status" value="1"/>
</dbReference>
<protein>
    <submittedName>
        <fullName evidence="11">Germination protein GerAC</fullName>
    </submittedName>
</protein>
<dbReference type="GO" id="GO:0016020">
    <property type="term" value="C:membrane"/>
    <property type="evidence" value="ECO:0007669"/>
    <property type="project" value="UniProtKB-SubCell"/>
</dbReference>
<keyword evidence="7" id="KW-0449">Lipoprotein</keyword>
<dbReference type="InterPro" id="IPR057336">
    <property type="entry name" value="GerAC_N"/>
</dbReference>
<feature type="chain" id="PRO_5038483041" evidence="8">
    <location>
        <begin position="25"/>
        <end position="402"/>
    </location>
</feature>
<dbReference type="PANTHER" id="PTHR35789">
    <property type="entry name" value="SPORE GERMINATION PROTEIN B3"/>
    <property type="match status" value="1"/>
</dbReference>
<evidence type="ECO:0000313" key="11">
    <source>
        <dbReference type="EMBL" id="GGD57050.1"/>
    </source>
</evidence>
<feature type="signal peptide" evidence="8">
    <location>
        <begin position="1"/>
        <end position="24"/>
    </location>
</feature>
<sequence length="402" mass="45183">MKWNYRMKRFLLFLLGVIPLCLQAGCWSSAELNEQAFVSMVILDKAEQGVELTLAFPLTNRLIPGSAGGSGGSGGQKPYTFLSEVGVDIGQAYRRIQADLSRKITFGQTYIVIFGEALAKEGVASALDFLAREPAFHINANLFVTSGEGKQLIKVPPIFERFVSDILMAFVEEKIALSATATDFLKASYSGGDIIIPLLSFEKRHIDQEQAENQTWMGTGGAAIFKQGRMVGSLTTQEMRGGLWVLEQVKDSEISIPSRTDGKNIDVIIRQLDTRIRPKINNEKITITIRSKAIAEIIASNSKIDLKDPDHLRELEQDLNKRVKNVMMQTIDKTREVKSDVFHFGDYLDWRYPREWKRIKTQWHDLYSKEIAIEVMIDISISRVGTIQQPIHAKTPEMAVDS</sequence>
<dbReference type="Pfam" id="PF05504">
    <property type="entry name" value="Spore_GerAC"/>
    <property type="match status" value="1"/>
</dbReference>
<dbReference type="AlphaFoldDB" id="A0A916YQR9"/>
<dbReference type="Proteomes" id="UP000612456">
    <property type="component" value="Unassembled WGS sequence"/>
</dbReference>
<dbReference type="EMBL" id="BMHP01000001">
    <property type="protein sequence ID" value="GGD57050.1"/>
    <property type="molecule type" value="Genomic_DNA"/>
</dbReference>
<keyword evidence="5" id="KW-0472">Membrane</keyword>
<dbReference type="Pfam" id="PF25198">
    <property type="entry name" value="Spore_GerAC_N"/>
    <property type="match status" value="1"/>
</dbReference>
<evidence type="ECO:0000256" key="1">
    <source>
        <dbReference type="ARBA" id="ARBA00004635"/>
    </source>
</evidence>
<evidence type="ECO:0000313" key="12">
    <source>
        <dbReference type="Proteomes" id="UP000612456"/>
    </source>
</evidence>
<dbReference type="InterPro" id="IPR008844">
    <property type="entry name" value="Spore_GerAC-like"/>
</dbReference>
<evidence type="ECO:0000256" key="2">
    <source>
        <dbReference type="ARBA" id="ARBA00007886"/>
    </source>
</evidence>
<dbReference type="PANTHER" id="PTHR35789:SF1">
    <property type="entry name" value="SPORE GERMINATION PROTEIN B3"/>
    <property type="match status" value="1"/>
</dbReference>
<organism evidence="11 12">
    <name type="scientific">Paenibacillus nasutitermitis</name>
    <dbReference type="NCBI Taxonomy" id="1652958"/>
    <lineage>
        <taxon>Bacteria</taxon>
        <taxon>Bacillati</taxon>
        <taxon>Bacillota</taxon>
        <taxon>Bacilli</taxon>
        <taxon>Bacillales</taxon>
        <taxon>Paenibacillaceae</taxon>
        <taxon>Paenibacillus</taxon>
    </lineage>
</organism>
<dbReference type="InterPro" id="IPR046953">
    <property type="entry name" value="Spore_GerAC-like_C"/>
</dbReference>
<feature type="domain" description="Spore germination protein N-terminal" evidence="10">
    <location>
        <begin position="29"/>
        <end position="200"/>
    </location>
</feature>
<feature type="domain" description="Spore germination GerAC-like C-terminal" evidence="9">
    <location>
        <begin position="221"/>
        <end position="385"/>
    </location>
</feature>
<evidence type="ECO:0000256" key="5">
    <source>
        <dbReference type="ARBA" id="ARBA00023136"/>
    </source>
</evidence>
<accession>A0A916YQR9</accession>
<evidence type="ECO:0000259" key="9">
    <source>
        <dbReference type="Pfam" id="PF05504"/>
    </source>
</evidence>
<name>A0A916YQR9_9BACL</name>
<comment type="caution">
    <text evidence="11">The sequence shown here is derived from an EMBL/GenBank/DDBJ whole genome shotgun (WGS) entry which is preliminary data.</text>
</comment>
<gene>
    <name evidence="11" type="ORF">GCM10010911_13510</name>
</gene>
<evidence type="ECO:0000256" key="7">
    <source>
        <dbReference type="ARBA" id="ARBA00023288"/>
    </source>
</evidence>
<proteinExistence type="inferred from homology"/>
<dbReference type="InterPro" id="IPR038501">
    <property type="entry name" value="Spore_GerAC_C_sf"/>
</dbReference>
<comment type="similarity">
    <text evidence="2">Belongs to the GerABKC lipoprotein family.</text>
</comment>
<keyword evidence="6" id="KW-0564">Palmitate</keyword>